<dbReference type="Proteomes" id="UP001626550">
    <property type="component" value="Unassembled WGS sequence"/>
</dbReference>
<dbReference type="GO" id="GO:0034220">
    <property type="term" value="P:monoatomic ion transmembrane transport"/>
    <property type="evidence" value="ECO:0007669"/>
    <property type="project" value="UniProtKB-KW"/>
</dbReference>
<accession>A0ABD2Q7A1</accession>
<keyword evidence="3" id="KW-1185">Reference proteome</keyword>
<evidence type="ECO:0000313" key="3">
    <source>
        <dbReference type="Proteomes" id="UP001626550"/>
    </source>
</evidence>
<comment type="caution">
    <text evidence="2">The sequence shown here is derived from an EMBL/GenBank/DDBJ whole genome shotgun (WGS) entry which is preliminary data.</text>
</comment>
<keyword evidence="1" id="KW-0472">Membrane</keyword>
<dbReference type="GO" id="GO:0016020">
    <property type="term" value="C:membrane"/>
    <property type="evidence" value="ECO:0007669"/>
    <property type="project" value="UniProtKB-SubCell"/>
</dbReference>
<proteinExistence type="predicted"/>
<feature type="transmembrane region" description="Helical" evidence="1">
    <location>
        <begin position="54"/>
        <end position="75"/>
    </location>
</feature>
<keyword evidence="1" id="KW-1133">Transmembrane helix</keyword>
<protein>
    <submittedName>
        <fullName evidence="2">Uncharacterized protein</fullName>
    </submittedName>
</protein>
<organism evidence="2 3">
    <name type="scientific">Cichlidogyrus casuarinus</name>
    <dbReference type="NCBI Taxonomy" id="1844966"/>
    <lineage>
        <taxon>Eukaryota</taxon>
        <taxon>Metazoa</taxon>
        <taxon>Spiralia</taxon>
        <taxon>Lophotrochozoa</taxon>
        <taxon>Platyhelminthes</taxon>
        <taxon>Monogenea</taxon>
        <taxon>Monopisthocotylea</taxon>
        <taxon>Dactylogyridea</taxon>
        <taxon>Ancyrocephalidae</taxon>
        <taxon>Cichlidogyrus</taxon>
    </lineage>
</organism>
<name>A0ABD2Q7A1_9PLAT</name>
<reference evidence="2 3" key="1">
    <citation type="submission" date="2024-11" db="EMBL/GenBank/DDBJ databases">
        <title>Adaptive evolution of stress response genes in parasites aligns with host niche diversity.</title>
        <authorList>
            <person name="Hahn C."/>
            <person name="Resl P."/>
        </authorList>
    </citation>
    <scope>NUCLEOTIDE SEQUENCE [LARGE SCALE GENOMIC DNA]</scope>
    <source>
        <strain evidence="2">EGGRZ-B1_66</strain>
        <tissue evidence="2">Body</tissue>
    </source>
</reference>
<evidence type="ECO:0000313" key="2">
    <source>
        <dbReference type="EMBL" id="KAL3315112.1"/>
    </source>
</evidence>
<keyword evidence="1" id="KW-0812">Transmembrane</keyword>
<dbReference type="AlphaFoldDB" id="A0ABD2Q7A1"/>
<dbReference type="EMBL" id="JBJKFK010000822">
    <property type="protein sequence ID" value="KAL3315112.1"/>
    <property type="molecule type" value="Genomic_DNA"/>
</dbReference>
<gene>
    <name evidence="2" type="ORF">Ciccas_006253</name>
</gene>
<sequence length="87" mass="10026">MSPCHTSEEFNESVVREFNSTLRKSNPFSCYVHLDEDTALWSKGLSFWTMFHSLFWPGLIGFSSFVLMTATWLLAGCRVWANEKLVV</sequence>
<evidence type="ECO:0000256" key="1">
    <source>
        <dbReference type="SAM" id="Phobius"/>
    </source>
</evidence>